<keyword evidence="5 6" id="KW-0560">Oxidoreductase</keyword>
<evidence type="ECO:0000259" key="7">
    <source>
        <dbReference type="Pfam" id="PF00441"/>
    </source>
</evidence>
<dbReference type="SUPFAM" id="SSF56645">
    <property type="entry name" value="Acyl-CoA dehydrogenase NM domain-like"/>
    <property type="match status" value="1"/>
</dbReference>
<evidence type="ECO:0000256" key="2">
    <source>
        <dbReference type="ARBA" id="ARBA00009347"/>
    </source>
</evidence>
<dbReference type="PANTHER" id="PTHR43884">
    <property type="entry name" value="ACYL-COA DEHYDROGENASE"/>
    <property type="match status" value="1"/>
</dbReference>
<dbReference type="EMBL" id="KR057848">
    <property type="protein sequence ID" value="AKU19428.1"/>
    <property type="molecule type" value="Genomic_DNA"/>
</dbReference>
<dbReference type="Pfam" id="PF02770">
    <property type="entry name" value="Acyl-CoA_dh_M"/>
    <property type="match status" value="1"/>
</dbReference>
<keyword evidence="3 6" id="KW-0285">Flavoprotein</keyword>
<dbReference type="InterPro" id="IPR046373">
    <property type="entry name" value="Acyl-CoA_Oxase/DH_mid-dom_sf"/>
</dbReference>
<protein>
    <recommendedName>
        <fullName evidence="11">Acyl-CoA dehydrogenase</fullName>
    </recommendedName>
</protein>
<dbReference type="Gene3D" id="1.10.540.10">
    <property type="entry name" value="Acyl-CoA dehydrogenase/oxidase, N-terminal domain"/>
    <property type="match status" value="1"/>
</dbReference>
<dbReference type="GO" id="GO:0050660">
    <property type="term" value="F:flavin adenine dinucleotide binding"/>
    <property type="evidence" value="ECO:0007669"/>
    <property type="project" value="InterPro"/>
</dbReference>
<keyword evidence="4 6" id="KW-0274">FAD</keyword>
<sequence length="400" mass="44039">MPTLEQWFATTKAQADKLETIGAIADRHIGGAQKADETNELNLELIQELKKAGYHTYAVPKEFGGEGASLYDILLCQERLAQADASTALAIGWHHITLFHLTHNRLWESETFERLCRAVVEQGALINRADSEAATGSPSRGGKPQTTAEWTGSGFVLNGRKAFTSLSTALGYVIVSARDDLAGGISDFLIPIDTEGLRIDPTWNMVGMRGTASHDLVLDRVKLPESARVYTKTPGESNGRLNFAMLNIPACYLGIAIAASKEAITFASRYQPNSLDNPIIQLPHIRQKIGQMELELTAARHFLYGVAGRWSQEAELRAEEHRFVSPDIAAVKQFAIQSALSIVDKAMRVVGIHGLSQTHLLQRLYRDVRFGLHNPPMEDYTLEMLAHRAIDEAAGKSNQI</sequence>
<evidence type="ECO:0000256" key="4">
    <source>
        <dbReference type="ARBA" id="ARBA00022827"/>
    </source>
</evidence>
<evidence type="ECO:0000259" key="8">
    <source>
        <dbReference type="Pfam" id="PF02770"/>
    </source>
</evidence>
<proteinExistence type="inferred from homology"/>
<organism evidence="10">
    <name type="scientific">Paenibacillus sp. 32O-Y</name>
    <dbReference type="NCBI Taxonomy" id="1695219"/>
    <lineage>
        <taxon>Bacteria</taxon>
        <taxon>Bacillati</taxon>
        <taxon>Bacillota</taxon>
        <taxon>Bacilli</taxon>
        <taxon>Bacillales</taxon>
        <taxon>Paenibacillaceae</taxon>
        <taxon>Paenibacillus</taxon>
    </lineage>
</organism>
<dbReference type="CDD" id="cd00567">
    <property type="entry name" value="ACAD"/>
    <property type="match status" value="1"/>
</dbReference>
<comment type="similarity">
    <text evidence="2 6">Belongs to the acyl-CoA dehydrogenase family.</text>
</comment>
<accession>A0A0K1JS59</accession>
<name>A0A0K1JS59_9BACL</name>
<evidence type="ECO:0000313" key="10">
    <source>
        <dbReference type="EMBL" id="AKU19428.1"/>
    </source>
</evidence>
<feature type="domain" description="Acyl-CoA dehydrogenase/oxidase N-terminal" evidence="9">
    <location>
        <begin position="14"/>
        <end position="96"/>
    </location>
</feature>
<dbReference type="Pfam" id="PF02771">
    <property type="entry name" value="Acyl-CoA_dh_N"/>
    <property type="match status" value="1"/>
</dbReference>
<dbReference type="PANTHER" id="PTHR43884:SF25">
    <property type="entry name" value="ACYL-COA DEHYDROGENASE YDBM-RELATED"/>
    <property type="match status" value="1"/>
</dbReference>
<reference evidence="10" key="1">
    <citation type="journal article" date="2015" name="Biotechnol. Lett.">
        <title>Isolation and characterization of an interactive culture of two Paenibacillus species with moderately thermophilic desulfurization ability.</title>
        <authorList>
            <person name="Wang J."/>
            <person name="Davaadelger B."/>
            <person name="Salazar J.K."/>
            <person name="Butler R.R.III."/>
            <person name="Pombert J.F."/>
            <person name="Kilbane J.J."/>
            <person name="Stark B.C."/>
        </authorList>
    </citation>
    <scope>NUCLEOTIDE SEQUENCE</scope>
    <source>
        <strain evidence="10">32O-Y</strain>
    </source>
</reference>
<dbReference type="InterPro" id="IPR009075">
    <property type="entry name" value="AcylCo_DH/oxidase_C"/>
</dbReference>
<evidence type="ECO:0000259" key="9">
    <source>
        <dbReference type="Pfam" id="PF02771"/>
    </source>
</evidence>
<dbReference type="AlphaFoldDB" id="A0A0K1JS59"/>
<dbReference type="InterPro" id="IPR009100">
    <property type="entry name" value="AcylCoA_DH/oxidase_NM_dom_sf"/>
</dbReference>
<dbReference type="SUPFAM" id="SSF47203">
    <property type="entry name" value="Acyl-CoA dehydrogenase C-terminal domain-like"/>
    <property type="match status" value="1"/>
</dbReference>
<comment type="cofactor">
    <cofactor evidence="1 6">
        <name>FAD</name>
        <dbReference type="ChEBI" id="CHEBI:57692"/>
    </cofactor>
</comment>
<dbReference type="InterPro" id="IPR013786">
    <property type="entry name" value="AcylCoA_DH/ox_N"/>
</dbReference>
<dbReference type="Gene3D" id="2.40.110.10">
    <property type="entry name" value="Butyryl-CoA Dehydrogenase, subunit A, domain 2"/>
    <property type="match status" value="1"/>
</dbReference>
<dbReference type="InterPro" id="IPR036250">
    <property type="entry name" value="AcylCo_DH-like_C"/>
</dbReference>
<evidence type="ECO:0000256" key="3">
    <source>
        <dbReference type="ARBA" id="ARBA00022630"/>
    </source>
</evidence>
<dbReference type="Pfam" id="PF00441">
    <property type="entry name" value="Acyl-CoA_dh_1"/>
    <property type="match status" value="1"/>
</dbReference>
<dbReference type="InterPro" id="IPR006091">
    <property type="entry name" value="Acyl-CoA_Oxase/DH_mid-dom"/>
</dbReference>
<dbReference type="InterPro" id="IPR037069">
    <property type="entry name" value="AcylCoA_DH/ox_N_sf"/>
</dbReference>
<dbReference type="Gene3D" id="1.20.140.10">
    <property type="entry name" value="Butyryl-CoA Dehydrogenase, subunit A, domain 3"/>
    <property type="match status" value="1"/>
</dbReference>
<dbReference type="GO" id="GO:0003995">
    <property type="term" value="F:acyl-CoA dehydrogenase activity"/>
    <property type="evidence" value="ECO:0007669"/>
    <property type="project" value="TreeGrafter"/>
</dbReference>
<evidence type="ECO:0000256" key="1">
    <source>
        <dbReference type="ARBA" id="ARBA00001974"/>
    </source>
</evidence>
<evidence type="ECO:0000256" key="6">
    <source>
        <dbReference type="RuleBase" id="RU362125"/>
    </source>
</evidence>
<feature type="domain" description="Acyl-CoA oxidase/dehydrogenase middle" evidence="8">
    <location>
        <begin position="131"/>
        <end position="221"/>
    </location>
</feature>
<dbReference type="PIRSF" id="PIRSF016578">
    <property type="entry name" value="HsaA"/>
    <property type="match status" value="1"/>
</dbReference>
<evidence type="ECO:0000256" key="5">
    <source>
        <dbReference type="ARBA" id="ARBA00023002"/>
    </source>
</evidence>
<feature type="domain" description="Acyl-CoA dehydrogenase/oxidase C-terminal" evidence="7">
    <location>
        <begin position="240"/>
        <end position="370"/>
    </location>
</feature>
<evidence type="ECO:0008006" key="11">
    <source>
        <dbReference type="Google" id="ProtNLM"/>
    </source>
</evidence>